<reference evidence="1" key="1">
    <citation type="journal article" date="2021" name="PeerJ">
        <title>Extensive microbial diversity within the chicken gut microbiome revealed by metagenomics and culture.</title>
        <authorList>
            <person name="Gilroy R."/>
            <person name="Ravi A."/>
            <person name="Getino M."/>
            <person name="Pursley I."/>
            <person name="Horton D.L."/>
            <person name="Alikhan N.F."/>
            <person name="Baker D."/>
            <person name="Gharbi K."/>
            <person name="Hall N."/>
            <person name="Watson M."/>
            <person name="Adriaenssens E.M."/>
            <person name="Foster-Nyarko E."/>
            <person name="Jarju S."/>
            <person name="Secka A."/>
            <person name="Antonio M."/>
            <person name="Oren A."/>
            <person name="Chaudhuri R.R."/>
            <person name="La Ragione R."/>
            <person name="Hildebrand F."/>
            <person name="Pallen M.J."/>
        </authorList>
    </citation>
    <scope>NUCLEOTIDE SEQUENCE</scope>
    <source>
        <strain evidence="1">378</strain>
    </source>
</reference>
<name>A0A948TI07_9GAMM</name>
<dbReference type="AlphaFoldDB" id="A0A948TI07"/>
<organism evidence="1 2">
    <name type="scientific">Candidatus Anaerobiospirillum pullicola</name>
    <dbReference type="NCBI Taxonomy" id="2838451"/>
    <lineage>
        <taxon>Bacteria</taxon>
        <taxon>Pseudomonadati</taxon>
        <taxon>Pseudomonadota</taxon>
        <taxon>Gammaproteobacteria</taxon>
        <taxon>Aeromonadales</taxon>
        <taxon>Succinivibrionaceae</taxon>
        <taxon>Anaerobiospirillum</taxon>
    </lineage>
</organism>
<proteinExistence type="predicted"/>
<accession>A0A948TI07</accession>
<sequence length="403" mass="44138">MATILVLTPFSLHDSINAAASNCWHMVHYLKQNGQKLTVLSPLNASTPLTAQPALQALSDKLRAAPSGVYAYSEAGINFFYTRSATGKLTQMSLTEGELLWQQCHELLTKLKPEILLVCGLCPVTQACISTAAVAGIHTTLVLEHNHYSSYACPDIELLLTFSESSARYYAQHAELNVLPLGHNGMAVVTQSDKRARRNTVPPAQPQFVTLFQPTAEHGLALFAKLALVCKQELPQARFLAVTYGTHLATAWPRLHELTPKEQPHGRTFSAADFPNVFTVDAPESREEVWDNTALLLLPELRANAWEPLATEAVLHKIPVIGSNAGGLQESTGGACMALPLPRSLEIDPYALPTDAEIKPWVAGLKYMLSHNVQPLLTQGQQKLLQERQQLPLLALLQDLGQR</sequence>
<dbReference type="EMBL" id="JAHLFE010000188">
    <property type="protein sequence ID" value="MBU3845033.1"/>
    <property type="molecule type" value="Genomic_DNA"/>
</dbReference>
<dbReference type="SUPFAM" id="SSF53756">
    <property type="entry name" value="UDP-Glycosyltransferase/glycogen phosphorylase"/>
    <property type="match status" value="1"/>
</dbReference>
<comment type="caution">
    <text evidence="1">The sequence shown here is derived from an EMBL/GenBank/DDBJ whole genome shotgun (WGS) entry which is preliminary data.</text>
</comment>
<gene>
    <name evidence="1" type="ORF">H9847_09280</name>
</gene>
<reference evidence="1" key="2">
    <citation type="submission" date="2021-04" db="EMBL/GenBank/DDBJ databases">
        <authorList>
            <person name="Gilroy R."/>
        </authorList>
    </citation>
    <scope>NUCLEOTIDE SEQUENCE</scope>
    <source>
        <strain evidence="1">378</strain>
    </source>
</reference>
<protein>
    <submittedName>
        <fullName evidence="1">Uncharacterized protein</fullName>
    </submittedName>
</protein>
<evidence type="ECO:0000313" key="1">
    <source>
        <dbReference type="EMBL" id="MBU3845033.1"/>
    </source>
</evidence>
<dbReference type="Proteomes" id="UP000733611">
    <property type="component" value="Unassembled WGS sequence"/>
</dbReference>
<evidence type="ECO:0000313" key="2">
    <source>
        <dbReference type="Proteomes" id="UP000733611"/>
    </source>
</evidence>